<dbReference type="GO" id="GO:0008235">
    <property type="term" value="F:metalloexopeptidase activity"/>
    <property type="evidence" value="ECO:0007669"/>
    <property type="project" value="InterPro"/>
</dbReference>
<keyword evidence="1" id="KW-0732">Signal</keyword>
<evidence type="ECO:0000313" key="4">
    <source>
        <dbReference type="Proteomes" id="UP000568664"/>
    </source>
</evidence>
<sequence length="318" mass="35921">MLLRSICFFTAIILLVGCKSTSSFVVPPEYYAIDQQSLSSHVHYLADDALKGRASNTEGNDQSALYIAEQLASFNILTLPEQKNYLVPFKLKKHSSYIVGNNVIGYKKGTDKANHYIILSAHFDHIGQKGNRIFNGADDNASGVSGLLEIAKTLAAQETKYSFIFLFTDSEEINLSGAKAFTKMFPDIVKQTKVNVNLDMIAGTNTTKQLHIVSYKINKLLNQSNASLFKQLRKKSAVKVKKGFNQSRKSLGRNRNWNIASDHGAFYKLGVPFIYYGVGEHVHYHRPTDNYENLNKKFLWLASNTIYQHLRFLDKHIQ</sequence>
<name>A0A7Y0LD16_9GAMM</name>
<dbReference type="Proteomes" id="UP000568664">
    <property type="component" value="Unassembled WGS sequence"/>
</dbReference>
<dbReference type="AlphaFoldDB" id="A0A7Y0LD16"/>
<feature type="chain" id="PRO_5031382679" evidence="1">
    <location>
        <begin position="26"/>
        <end position="318"/>
    </location>
</feature>
<dbReference type="SUPFAM" id="SSF53187">
    <property type="entry name" value="Zn-dependent exopeptidases"/>
    <property type="match status" value="1"/>
</dbReference>
<keyword evidence="4" id="KW-1185">Reference proteome</keyword>
<dbReference type="PROSITE" id="PS51257">
    <property type="entry name" value="PROKAR_LIPOPROTEIN"/>
    <property type="match status" value="1"/>
</dbReference>
<dbReference type="PANTHER" id="PTHR12147">
    <property type="entry name" value="METALLOPEPTIDASE M28 FAMILY MEMBER"/>
    <property type="match status" value="1"/>
</dbReference>
<dbReference type="Gene3D" id="3.40.630.10">
    <property type="entry name" value="Zn peptidases"/>
    <property type="match status" value="1"/>
</dbReference>
<dbReference type="InterPro" id="IPR007484">
    <property type="entry name" value="Peptidase_M28"/>
</dbReference>
<dbReference type="GO" id="GO:0006508">
    <property type="term" value="P:proteolysis"/>
    <property type="evidence" value="ECO:0007669"/>
    <property type="project" value="InterPro"/>
</dbReference>
<accession>A0A7Y0LD16</accession>
<evidence type="ECO:0000313" key="3">
    <source>
        <dbReference type="EMBL" id="NMP32340.1"/>
    </source>
</evidence>
<dbReference type="Pfam" id="PF04389">
    <property type="entry name" value="Peptidase_M28"/>
    <property type="match status" value="1"/>
</dbReference>
<dbReference type="InterPro" id="IPR045175">
    <property type="entry name" value="M28_fam"/>
</dbReference>
<feature type="domain" description="Peptidase M28" evidence="2">
    <location>
        <begin position="102"/>
        <end position="307"/>
    </location>
</feature>
<organism evidence="3 4">
    <name type="scientific">Thalassotalea algicola</name>
    <dbReference type="NCBI Taxonomy" id="2716224"/>
    <lineage>
        <taxon>Bacteria</taxon>
        <taxon>Pseudomonadati</taxon>
        <taxon>Pseudomonadota</taxon>
        <taxon>Gammaproteobacteria</taxon>
        <taxon>Alteromonadales</taxon>
        <taxon>Colwelliaceae</taxon>
        <taxon>Thalassotalea</taxon>
    </lineage>
</organism>
<dbReference type="RefSeq" id="WP_169075682.1">
    <property type="nucleotide sequence ID" value="NZ_JABBXH010000004.1"/>
</dbReference>
<proteinExistence type="predicted"/>
<reference evidence="3 4" key="1">
    <citation type="submission" date="2020-04" db="EMBL/GenBank/DDBJ databases">
        <title>Thalassotalea sp. M1531, isolated from the surface of marine red alga.</title>
        <authorList>
            <person name="Pang L."/>
            <person name="Lu D.-C."/>
        </authorList>
    </citation>
    <scope>NUCLEOTIDE SEQUENCE [LARGE SCALE GENOMIC DNA]</scope>
    <source>
        <strain evidence="3 4">M1531</strain>
    </source>
</reference>
<gene>
    <name evidence="3" type="ORF">HII17_12280</name>
</gene>
<dbReference type="PANTHER" id="PTHR12147:SF26">
    <property type="entry name" value="PEPTIDASE M28 DOMAIN-CONTAINING PROTEIN"/>
    <property type="match status" value="1"/>
</dbReference>
<protein>
    <submittedName>
        <fullName evidence="3">M20/M25/M40 family metallo-hydrolase</fullName>
    </submittedName>
</protein>
<dbReference type="EMBL" id="JABBXH010000004">
    <property type="protein sequence ID" value="NMP32340.1"/>
    <property type="molecule type" value="Genomic_DNA"/>
</dbReference>
<keyword evidence="3" id="KW-0378">Hydrolase</keyword>
<evidence type="ECO:0000259" key="2">
    <source>
        <dbReference type="Pfam" id="PF04389"/>
    </source>
</evidence>
<evidence type="ECO:0000256" key="1">
    <source>
        <dbReference type="SAM" id="SignalP"/>
    </source>
</evidence>
<feature type="signal peptide" evidence="1">
    <location>
        <begin position="1"/>
        <end position="25"/>
    </location>
</feature>
<comment type="caution">
    <text evidence="3">The sequence shown here is derived from an EMBL/GenBank/DDBJ whole genome shotgun (WGS) entry which is preliminary data.</text>
</comment>